<dbReference type="InterPro" id="IPR032675">
    <property type="entry name" value="LRR_dom_sf"/>
</dbReference>
<accession>A0A0C3QG04</accession>
<name>A0A0C3QG04_9AGAM</name>
<sequence length="550" mass="62981">MDSPCQRLKKMDGKQIRNILLLPPELIYAIARQIPQKNDLLSFGLIHSSFHDIVIPYYLKFREVIMEVNNIKMWEYLVGDPRRLASVEVLRIVLSYRHGRSGSQPPLPENTVHTEGDPLDQIQRALEGMTRLHEIIWDEAFWCAKPREEREADLNECKQKFWAVMPRLCKGVDTITLIRRPQIKDDSCWLCGSLLSELHHLQSLRTFTGDLFSCDHNQSDLLVAQARTTQDSIFSAFSKLRELSLADTELQALPDIQFPSLITLSLVNVVFNSSDGPLRMLESCPQIHSLHLDLHGSAMLVPDENQGGAAPSLNIVPLLTSFTGHYEDAQILFFNPLLDGRLRRISRLKILGNSAEELLPSLGSAFEHSTIGVGQDLFVLAIYTLFDRNFDMNEDGKEPGGLLWVTWLRRIVKFCPKLRGLFIEIYDPDTEYQYLDETDDWGPTLSRLKDLSVLKLPTILWQAEASQEGLAQVQTEQRAAERCLQWFPRPRLFFPADHLVLVIHPEETHAATPPKRGTLLHSGLVMKRCWALFKLLFWNDFDEQIERLIA</sequence>
<dbReference type="OrthoDB" id="3224972at2759"/>
<dbReference type="Proteomes" id="UP000054248">
    <property type="component" value="Unassembled WGS sequence"/>
</dbReference>
<reference evidence="2" key="2">
    <citation type="submission" date="2015-01" db="EMBL/GenBank/DDBJ databases">
        <title>Evolutionary Origins and Diversification of the Mycorrhizal Mutualists.</title>
        <authorList>
            <consortium name="DOE Joint Genome Institute"/>
            <consortium name="Mycorrhizal Genomics Consortium"/>
            <person name="Kohler A."/>
            <person name="Kuo A."/>
            <person name="Nagy L.G."/>
            <person name="Floudas D."/>
            <person name="Copeland A."/>
            <person name="Barry K.W."/>
            <person name="Cichocki N."/>
            <person name="Veneault-Fourrey C."/>
            <person name="LaButti K."/>
            <person name="Lindquist E.A."/>
            <person name="Lipzen A."/>
            <person name="Lundell T."/>
            <person name="Morin E."/>
            <person name="Murat C."/>
            <person name="Riley R."/>
            <person name="Ohm R."/>
            <person name="Sun H."/>
            <person name="Tunlid A."/>
            <person name="Henrissat B."/>
            <person name="Grigoriev I.V."/>
            <person name="Hibbett D.S."/>
            <person name="Martin F."/>
        </authorList>
    </citation>
    <scope>NUCLEOTIDE SEQUENCE [LARGE SCALE GENOMIC DNA]</scope>
    <source>
        <strain evidence="2">MUT 4182</strain>
    </source>
</reference>
<gene>
    <name evidence="1" type="ORF">M407DRAFT_20520</name>
</gene>
<reference evidence="1 2" key="1">
    <citation type="submission" date="2014-04" db="EMBL/GenBank/DDBJ databases">
        <authorList>
            <consortium name="DOE Joint Genome Institute"/>
            <person name="Kuo A."/>
            <person name="Girlanda M."/>
            <person name="Perotto S."/>
            <person name="Kohler A."/>
            <person name="Nagy L.G."/>
            <person name="Floudas D."/>
            <person name="Copeland A."/>
            <person name="Barry K.W."/>
            <person name="Cichocki N."/>
            <person name="Veneault-Fourrey C."/>
            <person name="LaButti K."/>
            <person name="Lindquist E.A."/>
            <person name="Lipzen A."/>
            <person name="Lundell T."/>
            <person name="Morin E."/>
            <person name="Murat C."/>
            <person name="Sun H."/>
            <person name="Tunlid A."/>
            <person name="Henrissat B."/>
            <person name="Grigoriev I.V."/>
            <person name="Hibbett D.S."/>
            <person name="Martin F."/>
            <person name="Nordberg H.P."/>
            <person name="Cantor M.N."/>
            <person name="Hua S.X."/>
        </authorList>
    </citation>
    <scope>NUCLEOTIDE SEQUENCE [LARGE SCALE GENOMIC DNA]</scope>
    <source>
        <strain evidence="1 2">MUT 4182</strain>
    </source>
</reference>
<keyword evidence="2" id="KW-1185">Reference proteome</keyword>
<dbReference type="EMBL" id="KN822972">
    <property type="protein sequence ID" value="KIO30460.1"/>
    <property type="molecule type" value="Genomic_DNA"/>
</dbReference>
<dbReference type="HOGENOM" id="CLU_544217_0_0_1"/>
<proteinExistence type="predicted"/>
<evidence type="ECO:0000313" key="1">
    <source>
        <dbReference type="EMBL" id="KIO30460.1"/>
    </source>
</evidence>
<evidence type="ECO:0000313" key="2">
    <source>
        <dbReference type="Proteomes" id="UP000054248"/>
    </source>
</evidence>
<dbReference type="Gene3D" id="3.80.10.10">
    <property type="entry name" value="Ribonuclease Inhibitor"/>
    <property type="match status" value="1"/>
</dbReference>
<protein>
    <recommendedName>
        <fullName evidence="3">F-box domain-containing protein</fullName>
    </recommendedName>
</protein>
<organism evidence="1 2">
    <name type="scientific">Tulasnella calospora MUT 4182</name>
    <dbReference type="NCBI Taxonomy" id="1051891"/>
    <lineage>
        <taxon>Eukaryota</taxon>
        <taxon>Fungi</taxon>
        <taxon>Dikarya</taxon>
        <taxon>Basidiomycota</taxon>
        <taxon>Agaricomycotina</taxon>
        <taxon>Agaricomycetes</taxon>
        <taxon>Cantharellales</taxon>
        <taxon>Tulasnellaceae</taxon>
        <taxon>Tulasnella</taxon>
    </lineage>
</organism>
<evidence type="ECO:0008006" key="3">
    <source>
        <dbReference type="Google" id="ProtNLM"/>
    </source>
</evidence>
<dbReference type="SUPFAM" id="SSF52047">
    <property type="entry name" value="RNI-like"/>
    <property type="match status" value="1"/>
</dbReference>
<dbReference type="AlphaFoldDB" id="A0A0C3QG04"/>